<accession>A0A6J4LH58</accession>
<dbReference type="AlphaFoldDB" id="A0A6J4LH58"/>
<reference evidence="7" key="1">
    <citation type="submission" date="2020-02" db="EMBL/GenBank/DDBJ databases">
        <authorList>
            <person name="Meier V. D."/>
        </authorList>
    </citation>
    <scope>NUCLEOTIDE SEQUENCE</scope>
    <source>
        <strain evidence="7">AVDCRST_MAG56</strain>
    </source>
</reference>
<dbReference type="Gene3D" id="3.20.20.80">
    <property type="entry name" value="Glycosidases"/>
    <property type="match status" value="1"/>
</dbReference>
<evidence type="ECO:0000256" key="1">
    <source>
        <dbReference type="ARBA" id="ARBA00007754"/>
    </source>
</evidence>
<evidence type="ECO:0000256" key="2">
    <source>
        <dbReference type="ARBA" id="ARBA00022801"/>
    </source>
</evidence>
<feature type="domain" description="GH26" evidence="6">
    <location>
        <begin position="32"/>
        <end position="364"/>
    </location>
</feature>
<feature type="chain" id="PRO_5026922560" evidence="5">
    <location>
        <begin position="25"/>
        <end position="463"/>
    </location>
</feature>
<dbReference type="PANTHER" id="PTHR40079:SF4">
    <property type="entry name" value="GH26 DOMAIN-CONTAINING PROTEIN-RELATED"/>
    <property type="match status" value="1"/>
</dbReference>
<dbReference type="NCBIfam" id="TIGR04183">
    <property type="entry name" value="Por_Secre_tail"/>
    <property type="match status" value="1"/>
</dbReference>
<feature type="active site" description="Nucleophile" evidence="4">
    <location>
        <position position="287"/>
    </location>
</feature>
<dbReference type="GO" id="GO:0006080">
    <property type="term" value="P:substituted mannan metabolic process"/>
    <property type="evidence" value="ECO:0007669"/>
    <property type="project" value="InterPro"/>
</dbReference>
<dbReference type="InterPro" id="IPR022790">
    <property type="entry name" value="GH26_dom"/>
</dbReference>
<proteinExistence type="inferred from homology"/>
<feature type="signal peptide" evidence="5">
    <location>
        <begin position="1"/>
        <end position="24"/>
    </location>
</feature>
<sequence length="463" mass="51363">MHKSLLHRATLLLGCLLLLHPAPAQVDADATARTKALYGNLRRVGNSDQFLFAQEFFNSYRQTGLNDGETASDSRDVTGAHPAVLGSDFHYFLYKTDNEKRIHTEALRYAYGQGYAITMDWHMFGRYEASFNYNAANNNRYLVYNIVRDLYGDRAWFYGELDKIISLLNNSFVVNGERIPVVLRLFHEMNGGWFWWGSAATNATDYRAFYQLAVNYIRSRCTSVLFAWSPDSVADFNYYPGTGYVDVLGLDMYEIGDSWNTTAKFRTEMGKIVDHCQANAKVAVLSETGYRNGDANWASGNYWKERVLPAILGDATGKSKKIAWVLAWMNAPWANPYTPHAGSSATAKSAFVDFKNSPNVVFGNELPFALYGTPARTAVAGAGETPALHLYPVPSHGKVTVRLTGFPAGADLRITGPLGNTVYEQHMAGDRAEVDLTGKLAAGIYVVTARDAARAISRKLVIK</sequence>
<dbReference type="SUPFAM" id="SSF51445">
    <property type="entry name" value="(Trans)glycosidases"/>
    <property type="match status" value="1"/>
</dbReference>
<keyword evidence="3 4" id="KW-0326">Glycosidase</keyword>
<evidence type="ECO:0000259" key="6">
    <source>
        <dbReference type="PROSITE" id="PS51764"/>
    </source>
</evidence>
<dbReference type="PRINTS" id="PR00739">
    <property type="entry name" value="GLHYDRLASE26"/>
</dbReference>
<evidence type="ECO:0000256" key="4">
    <source>
        <dbReference type="PROSITE-ProRule" id="PRU01100"/>
    </source>
</evidence>
<evidence type="ECO:0000256" key="5">
    <source>
        <dbReference type="SAM" id="SignalP"/>
    </source>
</evidence>
<dbReference type="InterPro" id="IPR000805">
    <property type="entry name" value="Glyco_hydro_26"/>
</dbReference>
<name>A0A6J4LH58_9SPHI</name>
<dbReference type="InterPro" id="IPR026444">
    <property type="entry name" value="Secre_tail"/>
</dbReference>
<gene>
    <name evidence="7" type="ORF">AVDCRST_MAG56-7457</name>
</gene>
<dbReference type="InterPro" id="IPR017853">
    <property type="entry name" value="GH"/>
</dbReference>
<feature type="active site" description="Proton donor" evidence="4">
    <location>
        <position position="188"/>
    </location>
</feature>
<dbReference type="EMBL" id="CADCTQ010000623">
    <property type="protein sequence ID" value="CAA9332125.1"/>
    <property type="molecule type" value="Genomic_DNA"/>
</dbReference>
<keyword evidence="5" id="KW-0732">Signal</keyword>
<dbReference type="GO" id="GO:0016985">
    <property type="term" value="F:mannan endo-1,4-beta-mannosidase activity"/>
    <property type="evidence" value="ECO:0007669"/>
    <property type="project" value="InterPro"/>
</dbReference>
<dbReference type="Pfam" id="PF02156">
    <property type="entry name" value="Glyco_hydro_26"/>
    <property type="match status" value="1"/>
</dbReference>
<organism evidence="7">
    <name type="scientific">uncultured Cytophagales bacterium</name>
    <dbReference type="NCBI Taxonomy" id="158755"/>
    <lineage>
        <taxon>Bacteria</taxon>
        <taxon>Pseudomonadati</taxon>
        <taxon>Bacteroidota</taxon>
        <taxon>Sphingobacteriia</taxon>
        <taxon>Sphingobacteriales</taxon>
        <taxon>environmental samples</taxon>
    </lineage>
</organism>
<comment type="similarity">
    <text evidence="1 4">Belongs to the glycosyl hydrolase 26 family.</text>
</comment>
<keyword evidence="2 4" id="KW-0378">Hydrolase</keyword>
<dbReference type="PANTHER" id="PTHR40079">
    <property type="entry name" value="MANNAN ENDO-1,4-BETA-MANNOSIDASE E-RELATED"/>
    <property type="match status" value="1"/>
</dbReference>
<dbReference type="PROSITE" id="PS51764">
    <property type="entry name" value="GH26"/>
    <property type="match status" value="1"/>
</dbReference>
<protein>
    <submittedName>
        <fullName evidence="7">GH26</fullName>
    </submittedName>
</protein>
<evidence type="ECO:0000256" key="3">
    <source>
        <dbReference type="ARBA" id="ARBA00023295"/>
    </source>
</evidence>
<evidence type="ECO:0000313" key="7">
    <source>
        <dbReference type="EMBL" id="CAA9332125.1"/>
    </source>
</evidence>